<accession>A0ABQ9CZJ9</accession>
<organism evidence="1 2">
    <name type="scientific">Willisornis vidua</name>
    <name type="common">Xingu scale-backed antbird</name>
    <dbReference type="NCBI Taxonomy" id="1566151"/>
    <lineage>
        <taxon>Eukaryota</taxon>
        <taxon>Metazoa</taxon>
        <taxon>Chordata</taxon>
        <taxon>Craniata</taxon>
        <taxon>Vertebrata</taxon>
        <taxon>Euteleostomi</taxon>
        <taxon>Archelosauria</taxon>
        <taxon>Archosauria</taxon>
        <taxon>Dinosauria</taxon>
        <taxon>Saurischia</taxon>
        <taxon>Theropoda</taxon>
        <taxon>Coelurosauria</taxon>
        <taxon>Aves</taxon>
        <taxon>Neognathae</taxon>
        <taxon>Neoaves</taxon>
        <taxon>Telluraves</taxon>
        <taxon>Australaves</taxon>
        <taxon>Passeriformes</taxon>
        <taxon>Thamnophilidae</taxon>
        <taxon>Willisornis</taxon>
    </lineage>
</organism>
<name>A0ABQ9CZJ9_9PASS</name>
<evidence type="ECO:0000313" key="1">
    <source>
        <dbReference type="EMBL" id="KAJ7409232.1"/>
    </source>
</evidence>
<dbReference type="Proteomes" id="UP001145742">
    <property type="component" value="Unassembled WGS sequence"/>
</dbReference>
<keyword evidence="2" id="KW-1185">Reference proteome</keyword>
<gene>
    <name evidence="1" type="ORF">WISP_116047</name>
</gene>
<protein>
    <submittedName>
        <fullName evidence="1">Uncharacterized protein</fullName>
    </submittedName>
</protein>
<dbReference type="EMBL" id="WHWB01034486">
    <property type="protein sequence ID" value="KAJ7409232.1"/>
    <property type="molecule type" value="Genomic_DNA"/>
</dbReference>
<evidence type="ECO:0000313" key="2">
    <source>
        <dbReference type="Proteomes" id="UP001145742"/>
    </source>
</evidence>
<reference evidence="1" key="1">
    <citation type="submission" date="2019-10" db="EMBL/GenBank/DDBJ databases">
        <authorList>
            <person name="Soares A.E.R."/>
            <person name="Aleixo A."/>
            <person name="Schneider P."/>
            <person name="Miyaki C.Y."/>
            <person name="Schneider M.P."/>
            <person name="Mello C."/>
            <person name="Vasconcelos A.T.R."/>
        </authorList>
    </citation>
    <scope>NUCLEOTIDE SEQUENCE</scope>
    <source>
        <tissue evidence="1">Muscle</tissue>
    </source>
</reference>
<proteinExistence type="predicted"/>
<comment type="caution">
    <text evidence="1">The sequence shown here is derived from an EMBL/GenBank/DDBJ whole genome shotgun (WGS) entry which is preliminary data.</text>
</comment>
<sequence length="90" mass="9680">MPKEASEQLAQGSGVPDDGQFHLGVKVSGWPLAHSVYRRECLNGIGSELSDGVSVWDPASGFFAETRLRPKVEFCIAAEVIQMPGTTGQF</sequence>